<proteinExistence type="predicted"/>
<evidence type="ECO:0008006" key="3">
    <source>
        <dbReference type="Google" id="ProtNLM"/>
    </source>
</evidence>
<evidence type="ECO:0000313" key="2">
    <source>
        <dbReference type="Proteomes" id="UP000466523"/>
    </source>
</evidence>
<evidence type="ECO:0000313" key="1">
    <source>
        <dbReference type="EMBL" id="NDJ91643.1"/>
    </source>
</evidence>
<reference evidence="1 2" key="1">
    <citation type="submission" date="2020-01" db="EMBL/GenBank/DDBJ databases">
        <authorList>
            <person name="Sanchez-Estrada R."/>
            <person name="Gonzalez-Y-Merchand J.A."/>
            <person name="Rivera-Gutierrez S."/>
        </authorList>
    </citation>
    <scope>NUCLEOTIDE SEQUENCE [LARGE SCALE GENOMIC DNA]</scope>
    <source>
        <strain evidence="1 2">CST 7247</strain>
    </source>
</reference>
<dbReference type="EMBL" id="JAACYR010000109">
    <property type="protein sequence ID" value="NDJ91643.1"/>
    <property type="molecule type" value="Genomic_DNA"/>
</dbReference>
<organism evidence="1 2">
    <name type="scientific">Mycolicibacter kumamotonensis</name>
    <dbReference type="NCBI Taxonomy" id="354243"/>
    <lineage>
        <taxon>Bacteria</taxon>
        <taxon>Bacillati</taxon>
        <taxon>Actinomycetota</taxon>
        <taxon>Actinomycetes</taxon>
        <taxon>Mycobacteriales</taxon>
        <taxon>Mycobacteriaceae</taxon>
        <taxon>Mycolicibacter</taxon>
    </lineage>
</organism>
<accession>A0A7K3LH38</accession>
<protein>
    <recommendedName>
        <fullName evidence="3">ANTAR domain-containing protein</fullName>
    </recommendedName>
</protein>
<dbReference type="AlphaFoldDB" id="A0A7K3LH38"/>
<dbReference type="Proteomes" id="UP000466523">
    <property type="component" value="Unassembled WGS sequence"/>
</dbReference>
<name>A0A7K3LH38_9MYCO</name>
<gene>
    <name evidence="1" type="ORF">GWR20_21280</name>
</gene>
<sequence>MKTTHTRTREQHMADVAAATLHRLDILVEELEALHFQLMMLGDFTHDTDTDLAHALMNAAFAAQVIGSEQVNELVERVAATLPVRPAEGWSAA</sequence>
<comment type="caution">
    <text evidence="1">The sequence shown here is derived from an EMBL/GenBank/DDBJ whole genome shotgun (WGS) entry which is preliminary data.</text>
</comment>